<name>A0ABX0SML3_9ACTN</name>
<dbReference type="InterPro" id="IPR032466">
    <property type="entry name" value="Metal_Hydrolase"/>
</dbReference>
<dbReference type="RefSeq" id="WP_167168605.1">
    <property type="nucleotide sequence ID" value="NZ_BAAAOO010000007.1"/>
</dbReference>
<evidence type="ECO:0000313" key="3">
    <source>
        <dbReference type="Proteomes" id="UP000749311"/>
    </source>
</evidence>
<proteinExistence type="predicted"/>
<dbReference type="GO" id="GO:0016787">
    <property type="term" value="F:hydrolase activity"/>
    <property type="evidence" value="ECO:0007669"/>
    <property type="project" value="UniProtKB-KW"/>
</dbReference>
<keyword evidence="3" id="KW-1185">Reference proteome</keyword>
<evidence type="ECO:0000259" key="1">
    <source>
        <dbReference type="Pfam" id="PF01979"/>
    </source>
</evidence>
<gene>
    <name evidence="2" type="ORF">FB473_002646</name>
</gene>
<dbReference type="EC" id="3.6.1.63" evidence="2"/>
<keyword evidence="2" id="KW-0378">Hydrolase</keyword>
<comment type="caution">
    <text evidence="2">The sequence shown here is derived from an EMBL/GenBank/DDBJ whole genome shotgun (WGS) entry which is preliminary data.</text>
</comment>
<feature type="domain" description="Amidohydrolase-related" evidence="1">
    <location>
        <begin position="243"/>
        <end position="393"/>
    </location>
</feature>
<dbReference type="EMBL" id="JAAMOZ010000001">
    <property type="protein sequence ID" value="NIH58001.1"/>
    <property type="molecule type" value="Genomic_DNA"/>
</dbReference>
<dbReference type="NCBIfam" id="NF011984">
    <property type="entry name" value="PRK15446.1-5"/>
    <property type="match status" value="1"/>
</dbReference>
<organism evidence="2 3">
    <name type="scientific">Brooklawnia cerclae</name>
    <dbReference type="NCBI Taxonomy" id="349934"/>
    <lineage>
        <taxon>Bacteria</taxon>
        <taxon>Bacillati</taxon>
        <taxon>Actinomycetota</taxon>
        <taxon>Actinomycetes</taxon>
        <taxon>Propionibacteriales</taxon>
        <taxon>Propionibacteriaceae</taxon>
        <taxon>Brooklawnia</taxon>
    </lineage>
</organism>
<protein>
    <submittedName>
        <fullName evidence="2">Alpha-D-ribose 1-methylphosphonate 5-triphosphate diphosphatase</fullName>
        <ecNumber evidence="2">3.6.1.63</ecNumber>
    </submittedName>
</protein>
<dbReference type="InterPro" id="IPR051781">
    <property type="entry name" value="Metallo-dep_Hydrolase"/>
</dbReference>
<dbReference type="PANTHER" id="PTHR43135:SF3">
    <property type="entry name" value="ALPHA-D-RIBOSE 1-METHYLPHOSPHONATE 5-TRIPHOSPHATE DIPHOSPHATASE"/>
    <property type="match status" value="1"/>
</dbReference>
<accession>A0ABX0SML3</accession>
<dbReference type="Pfam" id="PF01979">
    <property type="entry name" value="Amidohydro_1"/>
    <property type="match status" value="1"/>
</dbReference>
<dbReference type="PANTHER" id="PTHR43135">
    <property type="entry name" value="ALPHA-D-RIBOSE 1-METHYLPHOSPHONATE 5-TRIPHOSPHATE DIPHOSPHATASE"/>
    <property type="match status" value="1"/>
</dbReference>
<dbReference type="SUPFAM" id="SSF51556">
    <property type="entry name" value="Metallo-dependent hydrolases"/>
    <property type="match status" value="1"/>
</dbReference>
<dbReference type="InterPro" id="IPR006680">
    <property type="entry name" value="Amidohydro-rel"/>
</dbReference>
<dbReference type="Proteomes" id="UP000749311">
    <property type="component" value="Unassembled WGS sequence"/>
</dbReference>
<sequence length="404" mass="42832">MSEPWPLDSNPADYDLLDVRAVLGDRVLENARVIVRDGRIAAVEPMSAAFAAVGRVPGTTRVPRLRGHGLFVAPGLIDTHSDALEREKRPRPTAELPWEFAIVSLEGRAVGAGVTTMFHGAGFQNKESHKVTRTPGRALELAGVVDAAPAQRIDHRVLHRLDILSDEGAAALGRRLESLADASPAPLVSFEDHTPGQGQYTDPEPLKSYWVGMEAVSAEEADARIAQLMERAEKFAPTAEANTAWLGGLATDGRIRLLGHDPDSAEMIAHLVSLHCVAAEFPVNLEAARAARAAGLLIVGGAPNLLRGGSHTNNVAAADLLREGLLDVLSSDYLPSALLAAAFRAADDQITDLPHAIGLVTSGPARLAGLDDRGRLAEGLRADLVVVDASGRYPRVATTLTAQR</sequence>
<dbReference type="InterPro" id="IPR011059">
    <property type="entry name" value="Metal-dep_hydrolase_composite"/>
</dbReference>
<evidence type="ECO:0000313" key="2">
    <source>
        <dbReference type="EMBL" id="NIH58001.1"/>
    </source>
</evidence>
<dbReference type="Gene3D" id="3.20.20.140">
    <property type="entry name" value="Metal-dependent hydrolases"/>
    <property type="match status" value="2"/>
</dbReference>
<dbReference type="NCBIfam" id="NF011990">
    <property type="entry name" value="PRK15446.2-6"/>
    <property type="match status" value="1"/>
</dbReference>
<dbReference type="SUPFAM" id="SSF51338">
    <property type="entry name" value="Composite domain of metallo-dependent hydrolases"/>
    <property type="match status" value="1"/>
</dbReference>
<reference evidence="2 3" key="1">
    <citation type="submission" date="2020-02" db="EMBL/GenBank/DDBJ databases">
        <title>Sequencing the genomes of 1000 actinobacteria strains.</title>
        <authorList>
            <person name="Klenk H.-P."/>
        </authorList>
    </citation>
    <scope>NUCLEOTIDE SEQUENCE [LARGE SCALE GENOMIC DNA]</scope>
    <source>
        <strain evidence="2 3">DSM 19609</strain>
    </source>
</reference>
<dbReference type="InterPro" id="IPR012696">
    <property type="entry name" value="PhnM"/>
</dbReference>
<dbReference type="PIRSF" id="PIRSF038971">
    <property type="entry name" value="PhnM"/>
    <property type="match status" value="1"/>
</dbReference>
<dbReference type="Gene3D" id="2.30.40.10">
    <property type="entry name" value="Urease, subunit C, domain 1"/>
    <property type="match status" value="2"/>
</dbReference>